<sequence length="47" mass="5199">MGNKTPDIFPILPLASCLLPLASCLLPLASCLFQQFVCLQPRYKGYN</sequence>
<dbReference type="AlphaFoldDB" id="A0A9Q9UVC2"/>
<dbReference type="EMBL" id="CP017708">
    <property type="protein sequence ID" value="WAN68675.1"/>
    <property type="molecule type" value="Genomic_DNA"/>
</dbReference>
<organism evidence="1">
    <name type="scientific">Moorena producens (strain JHB)</name>
    <dbReference type="NCBI Taxonomy" id="1454205"/>
    <lineage>
        <taxon>Bacteria</taxon>
        <taxon>Bacillati</taxon>
        <taxon>Cyanobacteriota</taxon>
        <taxon>Cyanophyceae</taxon>
        <taxon>Coleofasciculales</taxon>
        <taxon>Coleofasciculaceae</taxon>
        <taxon>Moorena</taxon>
    </lineage>
</organism>
<protein>
    <submittedName>
        <fullName evidence="1">Uncharacterized protein</fullName>
    </submittedName>
</protein>
<name>A0A9Q9UVC2_MOOP1</name>
<reference evidence="1" key="1">
    <citation type="journal article" date="2017" name="Proc. Natl. Acad. Sci. U.S.A.">
        <title>Comparative genomics uncovers the prolific and distinctive metabolic potential of the cyanobacterial genus Moorea.</title>
        <authorList>
            <person name="Leao T."/>
            <person name="Castelao G."/>
            <person name="Korobeynikov A."/>
            <person name="Monroe E.A."/>
            <person name="Podell S."/>
            <person name="Glukhov E."/>
            <person name="Allen E.E."/>
            <person name="Gerwick W.H."/>
            <person name="Gerwick L."/>
        </authorList>
    </citation>
    <scope>NUCLEOTIDE SEQUENCE</scope>
    <source>
        <strain evidence="1">JHB</strain>
    </source>
</reference>
<dbReference type="Proteomes" id="UP000176944">
    <property type="component" value="Chromosome"/>
</dbReference>
<proteinExistence type="predicted"/>
<accession>A0A9Q9UVC2</accession>
<evidence type="ECO:0000313" key="1">
    <source>
        <dbReference type="EMBL" id="WAN68675.1"/>
    </source>
</evidence>
<reference evidence="1" key="2">
    <citation type="submission" date="2022-10" db="EMBL/GenBank/DDBJ databases">
        <authorList>
            <person name="Ngo T.-E."/>
        </authorList>
    </citation>
    <scope>NUCLEOTIDE SEQUENCE</scope>
    <source>
        <strain evidence="1">JHB</strain>
    </source>
</reference>
<gene>
    <name evidence="1" type="ORF">BJP36_40620</name>
</gene>